<dbReference type="EMBL" id="CAJOBC010088943">
    <property type="protein sequence ID" value="CAF4374897.1"/>
    <property type="molecule type" value="Genomic_DNA"/>
</dbReference>
<comment type="caution">
    <text evidence="3">The sequence shown here is derived from an EMBL/GenBank/DDBJ whole genome shotgun (WGS) entry which is preliminary data.</text>
</comment>
<dbReference type="OrthoDB" id="1607513at2759"/>
<feature type="compositionally biased region" description="Acidic residues" evidence="1">
    <location>
        <begin position="1"/>
        <end position="13"/>
    </location>
</feature>
<evidence type="ECO:0000259" key="2">
    <source>
        <dbReference type="Pfam" id="PF05699"/>
    </source>
</evidence>
<dbReference type="AlphaFoldDB" id="A0A815UEG2"/>
<proteinExistence type="predicted"/>
<evidence type="ECO:0000313" key="3">
    <source>
        <dbReference type="EMBL" id="CAF1514723.1"/>
    </source>
</evidence>
<sequence length="281" mass="31255">YPFVDNDDDEDPVEFVTDNVAVTDDSSSDEEDEPHDNSDDGNQETPHESAHTALDSSESIIENDEFEDDFDLDNDASNTLTSLVINQNDLFEVLVGVYTSLTHVRQAVKFIRNHGVVDAKSESPLVSTLKKALRAQFKIHFIDKMSPAQKTWMQVSSTMTAAAKKTLFDNLSVLCGVKRSNGTLRLANKKQLTIDEELCHYVKAVQSATDFRQFWLDNELSLPRLAHLVHQYNAVPATSVASESSFSVAGYICRKQRTSLSPKAVQYSMDLNVPGLNGTTF</sequence>
<evidence type="ECO:0000313" key="4">
    <source>
        <dbReference type="EMBL" id="CAF4374897.1"/>
    </source>
</evidence>
<organism evidence="3 5">
    <name type="scientific">Didymodactylos carnosus</name>
    <dbReference type="NCBI Taxonomy" id="1234261"/>
    <lineage>
        <taxon>Eukaryota</taxon>
        <taxon>Metazoa</taxon>
        <taxon>Spiralia</taxon>
        <taxon>Gnathifera</taxon>
        <taxon>Rotifera</taxon>
        <taxon>Eurotatoria</taxon>
        <taxon>Bdelloidea</taxon>
        <taxon>Philodinida</taxon>
        <taxon>Philodinidae</taxon>
        <taxon>Didymodactylos</taxon>
    </lineage>
</organism>
<dbReference type="InterPro" id="IPR012337">
    <property type="entry name" value="RNaseH-like_sf"/>
</dbReference>
<accession>A0A815UEG2</accession>
<evidence type="ECO:0000313" key="5">
    <source>
        <dbReference type="Proteomes" id="UP000663829"/>
    </source>
</evidence>
<dbReference type="EMBL" id="CAJNOQ010023396">
    <property type="protein sequence ID" value="CAF1514723.1"/>
    <property type="molecule type" value="Genomic_DNA"/>
</dbReference>
<dbReference type="GO" id="GO:0046983">
    <property type="term" value="F:protein dimerization activity"/>
    <property type="evidence" value="ECO:0007669"/>
    <property type="project" value="InterPro"/>
</dbReference>
<keyword evidence="5" id="KW-1185">Reference proteome</keyword>
<dbReference type="Proteomes" id="UP000681722">
    <property type="component" value="Unassembled WGS sequence"/>
</dbReference>
<protein>
    <recommendedName>
        <fullName evidence="2">HAT C-terminal dimerisation domain-containing protein</fullName>
    </recommendedName>
</protein>
<feature type="compositionally biased region" description="Acidic residues" evidence="1">
    <location>
        <begin position="26"/>
        <end position="42"/>
    </location>
</feature>
<gene>
    <name evidence="3" type="ORF">GPM918_LOCUS37273</name>
    <name evidence="4" type="ORF">SRO942_LOCUS38037</name>
</gene>
<evidence type="ECO:0000256" key="1">
    <source>
        <dbReference type="SAM" id="MobiDB-lite"/>
    </source>
</evidence>
<dbReference type="Proteomes" id="UP000663829">
    <property type="component" value="Unassembled WGS sequence"/>
</dbReference>
<feature type="non-terminal residue" evidence="3">
    <location>
        <position position="1"/>
    </location>
</feature>
<dbReference type="InterPro" id="IPR008906">
    <property type="entry name" value="HATC_C_dom"/>
</dbReference>
<feature type="domain" description="HAT C-terminal dimerisation" evidence="2">
    <location>
        <begin position="210"/>
        <end position="266"/>
    </location>
</feature>
<feature type="region of interest" description="Disordered" evidence="1">
    <location>
        <begin position="1"/>
        <end position="58"/>
    </location>
</feature>
<dbReference type="Pfam" id="PF05699">
    <property type="entry name" value="Dimer_Tnp_hAT"/>
    <property type="match status" value="1"/>
</dbReference>
<dbReference type="SUPFAM" id="SSF53098">
    <property type="entry name" value="Ribonuclease H-like"/>
    <property type="match status" value="1"/>
</dbReference>
<reference evidence="3" key="1">
    <citation type="submission" date="2021-02" db="EMBL/GenBank/DDBJ databases">
        <authorList>
            <person name="Nowell W R."/>
        </authorList>
    </citation>
    <scope>NUCLEOTIDE SEQUENCE</scope>
</reference>
<name>A0A815UEG2_9BILA</name>